<dbReference type="Proteomes" id="UP000460257">
    <property type="component" value="Unassembled WGS sequence"/>
</dbReference>
<reference evidence="1" key="1">
    <citation type="journal article" date="2020" name="Appl. Environ. Microbiol.">
        <title>Medium-Chain Fatty Acid Synthesis by 'Candidatus Weimeria bifida' gen. nov., sp. nov., and 'Candidatus Pseudoramibacter fermentans' sp. nov.</title>
        <authorList>
            <person name="Scarborough M.J."/>
            <person name="Myers K.S."/>
            <person name="Donohue T.J."/>
            <person name="Noguera D.R."/>
        </authorList>
    </citation>
    <scope>NUCLEOTIDE SEQUENCE</scope>
    <source>
        <strain evidence="1">LCO1.1</strain>
    </source>
</reference>
<gene>
    <name evidence="1" type="ORF">FRC54_02245</name>
</gene>
<organism evidence="1 2">
    <name type="scientific">Candidatus Weimeria bifida</name>
    <dbReference type="NCBI Taxonomy" id="2599074"/>
    <lineage>
        <taxon>Bacteria</taxon>
        <taxon>Bacillati</taxon>
        <taxon>Bacillota</taxon>
        <taxon>Clostridia</taxon>
        <taxon>Lachnospirales</taxon>
        <taxon>Lachnospiraceae</taxon>
        <taxon>Candidatus Weimeria</taxon>
    </lineage>
</organism>
<sequence length="202" mass="22794">MSIRPFDKYKDKNGNPYQVIATAISFTTESEEIVVQQLYGGYVNISIPKDKFERIFTRVESEEDSRTAASDNNTMVPEKRTAINKPIETVKKPTVIKPASSPEVVVRPSPATITTVNDSDEDTEKTPAVRDMLAFLDTDDFDEKYMIIEHMAQNDELNDTFIDNMAASIDIVIDDGPLDGRIKELLKCVGTRKHFEGTRLRD</sequence>
<comment type="caution">
    <text evidence="1">The sequence shown here is derived from an EMBL/GenBank/DDBJ whole genome shotgun (WGS) entry which is preliminary data.</text>
</comment>
<evidence type="ECO:0000313" key="2">
    <source>
        <dbReference type="Proteomes" id="UP000460257"/>
    </source>
</evidence>
<name>A0A6N7IX03_9FIRM</name>
<protein>
    <recommendedName>
        <fullName evidence="3">DUF1653 domain-containing protein</fullName>
    </recommendedName>
</protein>
<proteinExistence type="predicted"/>
<dbReference type="AlphaFoldDB" id="A0A6N7IX03"/>
<evidence type="ECO:0008006" key="3">
    <source>
        <dbReference type="Google" id="ProtNLM"/>
    </source>
</evidence>
<keyword evidence="2" id="KW-1185">Reference proteome</keyword>
<dbReference type="EMBL" id="VOGC01000002">
    <property type="protein sequence ID" value="MQN00801.1"/>
    <property type="molecule type" value="Genomic_DNA"/>
</dbReference>
<evidence type="ECO:0000313" key="1">
    <source>
        <dbReference type="EMBL" id="MQN00801.1"/>
    </source>
</evidence>
<accession>A0A6N7IX03</accession>